<protein>
    <submittedName>
        <fullName evidence="1">Uncharacterized protein</fullName>
    </submittedName>
</protein>
<name>A0A4Y2A761_ARAVE</name>
<sequence>MPRTEDPSLFIIAYDQQETSLASLTTHHTAVSRAHVAPIRVGIDVGGLYRVAKKYSKRRMTNEEITKLVLTHRIGNKISEYIKRCDYHGVNERKMMNEDDDGQHENAYIKAQVFG</sequence>
<keyword evidence="2" id="KW-1185">Reference proteome</keyword>
<dbReference type="AlphaFoldDB" id="A0A4Y2A761"/>
<gene>
    <name evidence="1" type="ORF">AVEN_154914_1</name>
</gene>
<comment type="caution">
    <text evidence="1">The sequence shown here is derived from an EMBL/GenBank/DDBJ whole genome shotgun (WGS) entry which is preliminary data.</text>
</comment>
<organism evidence="1 2">
    <name type="scientific">Araneus ventricosus</name>
    <name type="common">Orbweaver spider</name>
    <name type="synonym">Epeira ventricosa</name>
    <dbReference type="NCBI Taxonomy" id="182803"/>
    <lineage>
        <taxon>Eukaryota</taxon>
        <taxon>Metazoa</taxon>
        <taxon>Ecdysozoa</taxon>
        <taxon>Arthropoda</taxon>
        <taxon>Chelicerata</taxon>
        <taxon>Arachnida</taxon>
        <taxon>Araneae</taxon>
        <taxon>Araneomorphae</taxon>
        <taxon>Entelegynae</taxon>
        <taxon>Araneoidea</taxon>
        <taxon>Araneidae</taxon>
        <taxon>Araneus</taxon>
    </lineage>
</organism>
<dbReference type="EMBL" id="BGPR01000008">
    <property type="protein sequence ID" value="GBL75583.1"/>
    <property type="molecule type" value="Genomic_DNA"/>
</dbReference>
<evidence type="ECO:0000313" key="1">
    <source>
        <dbReference type="EMBL" id="GBL75583.1"/>
    </source>
</evidence>
<proteinExistence type="predicted"/>
<accession>A0A4Y2A761</accession>
<evidence type="ECO:0000313" key="2">
    <source>
        <dbReference type="Proteomes" id="UP000499080"/>
    </source>
</evidence>
<dbReference type="Proteomes" id="UP000499080">
    <property type="component" value="Unassembled WGS sequence"/>
</dbReference>
<reference evidence="1 2" key="1">
    <citation type="journal article" date="2019" name="Sci. Rep.">
        <title>Orb-weaving spider Araneus ventricosus genome elucidates the spidroin gene catalogue.</title>
        <authorList>
            <person name="Kono N."/>
            <person name="Nakamura H."/>
            <person name="Ohtoshi R."/>
            <person name="Moran D.A.P."/>
            <person name="Shinohara A."/>
            <person name="Yoshida Y."/>
            <person name="Fujiwara M."/>
            <person name="Mori M."/>
            <person name="Tomita M."/>
            <person name="Arakawa K."/>
        </authorList>
    </citation>
    <scope>NUCLEOTIDE SEQUENCE [LARGE SCALE GENOMIC DNA]</scope>
</reference>